<feature type="domain" description="K Homology" evidence="4">
    <location>
        <begin position="564"/>
        <end position="634"/>
    </location>
</feature>
<comment type="caution">
    <text evidence="5">The sequence shown here is derived from an EMBL/GenBank/DDBJ whole genome shotgun (WGS) entry which is preliminary data.</text>
</comment>
<dbReference type="CDD" id="cd22459">
    <property type="entry name" value="KH-I_PEPPER_rpt1_like"/>
    <property type="match status" value="1"/>
</dbReference>
<proteinExistence type="predicted"/>
<reference evidence="6" key="1">
    <citation type="journal article" date="2019" name="Curr. Biol.">
        <title>Genome Sequence of Striga asiatica Provides Insight into the Evolution of Plant Parasitism.</title>
        <authorList>
            <person name="Yoshida S."/>
            <person name="Kim S."/>
            <person name="Wafula E.K."/>
            <person name="Tanskanen J."/>
            <person name="Kim Y.M."/>
            <person name="Honaas L."/>
            <person name="Yang Z."/>
            <person name="Spallek T."/>
            <person name="Conn C.E."/>
            <person name="Ichihashi Y."/>
            <person name="Cheong K."/>
            <person name="Cui S."/>
            <person name="Der J.P."/>
            <person name="Gundlach H."/>
            <person name="Jiao Y."/>
            <person name="Hori C."/>
            <person name="Ishida J.K."/>
            <person name="Kasahara H."/>
            <person name="Kiba T."/>
            <person name="Kim M.S."/>
            <person name="Koo N."/>
            <person name="Laohavisit A."/>
            <person name="Lee Y.H."/>
            <person name="Lumba S."/>
            <person name="McCourt P."/>
            <person name="Mortimer J.C."/>
            <person name="Mutuku J.M."/>
            <person name="Nomura T."/>
            <person name="Sasaki-Sekimoto Y."/>
            <person name="Seto Y."/>
            <person name="Wang Y."/>
            <person name="Wakatake T."/>
            <person name="Sakakibara H."/>
            <person name="Demura T."/>
            <person name="Yamaguchi S."/>
            <person name="Yoneyama K."/>
            <person name="Manabe R.I."/>
            <person name="Nelson D.C."/>
            <person name="Schulman A.H."/>
            <person name="Timko M.P."/>
            <person name="dePamphilis C.W."/>
            <person name="Choi D."/>
            <person name="Shirasu K."/>
        </authorList>
    </citation>
    <scope>NUCLEOTIDE SEQUENCE [LARGE SCALE GENOMIC DNA]</scope>
    <source>
        <strain evidence="6">cv. UVA1</strain>
    </source>
</reference>
<dbReference type="SMART" id="SM00322">
    <property type="entry name" value="KH"/>
    <property type="match status" value="5"/>
</dbReference>
<organism evidence="5 6">
    <name type="scientific">Striga asiatica</name>
    <name type="common">Asiatic witchweed</name>
    <name type="synonym">Buchnera asiatica</name>
    <dbReference type="NCBI Taxonomy" id="4170"/>
    <lineage>
        <taxon>Eukaryota</taxon>
        <taxon>Viridiplantae</taxon>
        <taxon>Streptophyta</taxon>
        <taxon>Embryophyta</taxon>
        <taxon>Tracheophyta</taxon>
        <taxon>Spermatophyta</taxon>
        <taxon>Magnoliopsida</taxon>
        <taxon>eudicotyledons</taxon>
        <taxon>Gunneridae</taxon>
        <taxon>Pentapetalae</taxon>
        <taxon>asterids</taxon>
        <taxon>lamiids</taxon>
        <taxon>Lamiales</taxon>
        <taxon>Orobanchaceae</taxon>
        <taxon>Buchnereae</taxon>
        <taxon>Striga</taxon>
    </lineage>
</organism>
<feature type="domain" description="K Homology" evidence="4">
    <location>
        <begin position="316"/>
        <end position="389"/>
    </location>
</feature>
<feature type="domain" description="K Homology" evidence="4">
    <location>
        <begin position="39"/>
        <end position="110"/>
    </location>
</feature>
<dbReference type="InterPro" id="IPR004088">
    <property type="entry name" value="KH_dom_type_1"/>
</dbReference>
<keyword evidence="2" id="KW-0694">RNA-binding</keyword>
<feature type="domain" description="K Homology" evidence="4">
    <location>
        <begin position="146"/>
        <end position="224"/>
    </location>
</feature>
<feature type="compositionally biased region" description="Basic and acidic residues" evidence="3">
    <location>
        <begin position="1"/>
        <end position="17"/>
    </location>
</feature>
<dbReference type="EMBL" id="BKCP01000001">
    <property type="protein sequence ID" value="GER24611.1"/>
    <property type="molecule type" value="Genomic_DNA"/>
</dbReference>
<dbReference type="Proteomes" id="UP000325081">
    <property type="component" value="Unassembled WGS sequence"/>
</dbReference>
<dbReference type="CDD" id="cd22462">
    <property type="entry name" value="KH-I_HEN4_like_rpt5"/>
    <property type="match status" value="1"/>
</dbReference>
<name>A0A5A7NWB7_STRAF</name>
<dbReference type="AlphaFoldDB" id="A0A5A7NWB7"/>
<dbReference type="GO" id="GO:0003723">
    <property type="term" value="F:RNA binding"/>
    <property type="evidence" value="ECO:0007669"/>
    <property type="project" value="UniProtKB-UniRule"/>
</dbReference>
<dbReference type="SUPFAM" id="SSF54791">
    <property type="entry name" value="Eukaryotic type KH-domain (KH-domain type I)"/>
    <property type="match status" value="5"/>
</dbReference>
<evidence type="ECO:0000313" key="5">
    <source>
        <dbReference type="EMBL" id="GER24611.1"/>
    </source>
</evidence>
<dbReference type="Gene3D" id="3.30.1370.10">
    <property type="entry name" value="K Homology domain, type 1"/>
    <property type="match status" value="5"/>
</dbReference>
<keyword evidence="1" id="KW-0677">Repeat</keyword>
<protein>
    <submittedName>
        <fullName evidence="5">RNA-binding KH domain-containing protein</fullName>
    </submittedName>
</protein>
<feature type="compositionally biased region" description="Basic and acidic residues" evidence="3">
    <location>
        <begin position="24"/>
        <end position="34"/>
    </location>
</feature>
<evidence type="ECO:0000256" key="2">
    <source>
        <dbReference type="PROSITE-ProRule" id="PRU00117"/>
    </source>
</evidence>
<dbReference type="PROSITE" id="PS50084">
    <property type="entry name" value="KH_TYPE_1"/>
    <property type="match status" value="5"/>
</dbReference>
<dbReference type="InterPro" id="IPR004087">
    <property type="entry name" value="KH_dom"/>
</dbReference>
<accession>A0A5A7NWB7</accession>
<evidence type="ECO:0000256" key="3">
    <source>
        <dbReference type="SAM" id="MobiDB-lite"/>
    </source>
</evidence>
<evidence type="ECO:0000313" key="6">
    <source>
        <dbReference type="Proteomes" id="UP000325081"/>
    </source>
</evidence>
<dbReference type="CDD" id="cd22460">
    <property type="entry name" value="KH-I_PEPPER_rpt2_like"/>
    <property type="match status" value="1"/>
</dbReference>
<keyword evidence="6" id="KW-1185">Reference proteome</keyword>
<dbReference type="Pfam" id="PF00013">
    <property type="entry name" value="KH_1"/>
    <property type="match status" value="5"/>
</dbReference>
<gene>
    <name evidence="5" type="ORF">STAS_00143</name>
</gene>
<feature type="region of interest" description="Disordered" evidence="3">
    <location>
        <begin position="1"/>
        <end position="34"/>
    </location>
</feature>
<dbReference type="InterPro" id="IPR036612">
    <property type="entry name" value="KH_dom_type_1_sf"/>
</dbReference>
<dbReference type="PANTHER" id="PTHR10288">
    <property type="entry name" value="KH DOMAIN CONTAINING RNA BINDING PROTEIN"/>
    <property type="match status" value="1"/>
</dbReference>
<feature type="domain" description="K Homology" evidence="4">
    <location>
        <begin position="397"/>
        <end position="471"/>
    </location>
</feature>
<evidence type="ECO:0000256" key="1">
    <source>
        <dbReference type="ARBA" id="ARBA00022737"/>
    </source>
</evidence>
<sequence>MGEKGKRSHSYRDDDRKNQKRRTDHRERERDRDEKGNDELIVYRILCPDTVIGSVIGKNGKVINTIRQDSRAKVKVVDPFPGAKDRVIIIYCYVKEKLDLEVDDEFNDSKPLCPAQDALLKVQAAIVNAVSVPGDSDRRRRENDREREECQLLVPSSQSANLIGKSGVTIKKLRNKTRANIKVTPKDAGDPAHSCALEFDNFLLISGESESVRKALFAVSAIMYKFTPKEKIPLETSIPEVAPPGIIIPSDVPLYPGAGFYPSVDPINSSRSLSSILGHSLAPEIPGYADPGSTWPQVYSSALPVVSNYGGGSQSEELTVKVLCPSNKIGRVIGKGGASIKNIRQESGARVEVDDPKSNQKECLVNVISMESLDDLKSMAVEAVLLLQEKINDEDDDTVTMRLLVPSKVIGCIIGKSGSIINEIRKRTKADIRISKGERPRCADEDDELVEVVGLVGSVRDALIQIVLRLRDDVLKDKEDFRDHNSSAGVETLYPGGPSLPVSSVIRGFSSSAAALGYEPRADTRSSLELLPSSGYGYGSLSVGDRGYGPVSSHSSSLYTGLPSLSALEMPIPAHAVGKVMGKGGTNLENIRKLSGAAIEISDSRTNRGERVAFISGTSDQKRSAENLIQAFIMAT</sequence>
<evidence type="ECO:0000259" key="4">
    <source>
        <dbReference type="SMART" id="SM00322"/>
    </source>
</evidence>
<dbReference type="OrthoDB" id="752362at2759"/>